<dbReference type="InterPro" id="IPR035994">
    <property type="entry name" value="Nucleoside_phosphorylase_sf"/>
</dbReference>
<keyword evidence="5" id="KW-0808">Transferase</keyword>
<dbReference type="AlphaFoldDB" id="A0A382FBB3"/>
<evidence type="ECO:0000256" key="6">
    <source>
        <dbReference type="ARBA" id="ARBA00031036"/>
    </source>
</evidence>
<evidence type="ECO:0000256" key="3">
    <source>
        <dbReference type="ARBA" id="ARBA00011886"/>
    </source>
</evidence>
<dbReference type="PANTHER" id="PTHR11904">
    <property type="entry name" value="METHYLTHIOADENOSINE/PURINE NUCLEOSIDE PHOSPHORYLASE"/>
    <property type="match status" value="1"/>
</dbReference>
<feature type="non-terminal residue" evidence="8">
    <location>
        <position position="203"/>
    </location>
</feature>
<comment type="similarity">
    <text evidence="2">Belongs to the PNP/MTAP phosphorylase family.</text>
</comment>
<keyword evidence="4" id="KW-0328">Glycosyltransferase</keyword>
<dbReference type="SUPFAM" id="SSF53167">
    <property type="entry name" value="Purine and uridine phosphorylases"/>
    <property type="match status" value="1"/>
</dbReference>
<dbReference type="PANTHER" id="PTHR11904:SF9">
    <property type="entry name" value="PURINE NUCLEOSIDE PHOSPHORYLASE-RELATED"/>
    <property type="match status" value="1"/>
</dbReference>
<dbReference type="InterPro" id="IPR011268">
    <property type="entry name" value="Purine_phosphorylase"/>
</dbReference>
<dbReference type="EC" id="2.4.2.1" evidence="3"/>
<evidence type="ECO:0000313" key="8">
    <source>
        <dbReference type="EMBL" id="SVB59942.1"/>
    </source>
</evidence>
<comment type="pathway">
    <text evidence="1">Purine metabolism; purine nucleoside salvage.</text>
</comment>
<dbReference type="GO" id="GO:0005737">
    <property type="term" value="C:cytoplasm"/>
    <property type="evidence" value="ECO:0007669"/>
    <property type="project" value="TreeGrafter"/>
</dbReference>
<proteinExistence type="inferred from homology"/>
<gene>
    <name evidence="8" type="ORF">METZ01_LOCUS212796</name>
</gene>
<sequence length="203" mass="22182">MAETVQNATEFKGGTAVILGSGLGEFADHLENKKLISYNQIPEYPSPSVPGHAGELVSGYLSGKPVLAAKGRFHYYEGHDWETLVFPIHLFHTLNVKTLIITNASGSMRSSIKPGDLFLITGYLDCTFRDSVEDPNIINIKNSSTQLYETVPICASENNIPLRKGNYCWALGPSYETPAEITYFQSLGGDVVGMSTVPEMMEA</sequence>
<dbReference type="GO" id="GO:0009116">
    <property type="term" value="P:nucleoside metabolic process"/>
    <property type="evidence" value="ECO:0007669"/>
    <property type="project" value="InterPro"/>
</dbReference>
<dbReference type="Gene3D" id="3.40.50.1580">
    <property type="entry name" value="Nucleoside phosphorylase domain"/>
    <property type="match status" value="1"/>
</dbReference>
<protein>
    <recommendedName>
        <fullName evidence="3">purine-nucleoside phosphorylase</fullName>
        <ecNumber evidence="3">2.4.2.1</ecNumber>
    </recommendedName>
    <alternativeName>
        <fullName evidence="6">Inosine-guanosine phosphorylase</fullName>
    </alternativeName>
</protein>
<dbReference type="EMBL" id="UINC01048870">
    <property type="protein sequence ID" value="SVB59942.1"/>
    <property type="molecule type" value="Genomic_DNA"/>
</dbReference>
<feature type="domain" description="Nucleoside phosphorylase" evidence="7">
    <location>
        <begin position="16"/>
        <end position="200"/>
    </location>
</feature>
<dbReference type="Pfam" id="PF01048">
    <property type="entry name" value="PNP_UDP_1"/>
    <property type="match status" value="1"/>
</dbReference>
<dbReference type="CDD" id="cd09009">
    <property type="entry name" value="PNP-EcPNPII_like"/>
    <property type="match status" value="1"/>
</dbReference>
<dbReference type="InterPro" id="IPR000845">
    <property type="entry name" value="Nucleoside_phosphorylase_d"/>
</dbReference>
<dbReference type="GO" id="GO:0004731">
    <property type="term" value="F:purine-nucleoside phosphorylase activity"/>
    <property type="evidence" value="ECO:0007669"/>
    <property type="project" value="UniProtKB-EC"/>
</dbReference>
<evidence type="ECO:0000256" key="4">
    <source>
        <dbReference type="ARBA" id="ARBA00022676"/>
    </source>
</evidence>
<reference evidence="8" key="1">
    <citation type="submission" date="2018-05" db="EMBL/GenBank/DDBJ databases">
        <authorList>
            <person name="Lanie J.A."/>
            <person name="Ng W.-L."/>
            <person name="Kazmierczak K.M."/>
            <person name="Andrzejewski T.M."/>
            <person name="Davidsen T.M."/>
            <person name="Wayne K.J."/>
            <person name="Tettelin H."/>
            <person name="Glass J.I."/>
            <person name="Rusch D."/>
            <person name="Podicherti R."/>
            <person name="Tsui H.-C.T."/>
            <person name="Winkler M.E."/>
        </authorList>
    </citation>
    <scope>NUCLEOTIDE SEQUENCE</scope>
</reference>
<dbReference type="UniPathway" id="UPA00606"/>
<name>A0A382FBB3_9ZZZZ</name>
<organism evidence="8">
    <name type="scientific">marine metagenome</name>
    <dbReference type="NCBI Taxonomy" id="408172"/>
    <lineage>
        <taxon>unclassified sequences</taxon>
        <taxon>metagenomes</taxon>
        <taxon>ecological metagenomes</taxon>
    </lineage>
</organism>
<evidence type="ECO:0000259" key="7">
    <source>
        <dbReference type="Pfam" id="PF01048"/>
    </source>
</evidence>
<evidence type="ECO:0000256" key="5">
    <source>
        <dbReference type="ARBA" id="ARBA00022679"/>
    </source>
</evidence>
<evidence type="ECO:0000256" key="2">
    <source>
        <dbReference type="ARBA" id="ARBA00006751"/>
    </source>
</evidence>
<accession>A0A382FBB3</accession>
<evidence type="ECO:0000256" key="1">
    <source>
        <dbReference type="ARBA" id="ARBA00005058"/>
    </source>
</evidence>